<dbReference type="EMBL" id="LOPU01000011">
    <property type="protein sequence ID" value="KTG11301.1"/>
    <property type="molecule type" value="Genomic_DNA"/>
</dbReference>
<evidence type="ECO:0000313" key="2">
    <source>
        <dbReference type="EMBL" id="KTG11301.1"/>
    </source>
</evidence>
<dbReference type="AlphaFoldDB" id="A0A0W1RCU8"/>
<dbReference type="Proteomes" id="UP000054387">
    <property type="component" value="Unassembled WGS sequence"/>
</dbReference>
<evidence type="ECO:0000313" key="3">
    <source>
        <dbReference type="Proteomes" id="UP000054387"/>
    </source>
</evidence>
<organism evidence="2 3">
    <name type="scientific">Haloprofundus marisrubri</name>
    <dbReference type="NCBI Taxonomy" id="1514971"/>
    <lineage>
        <taxon>Archaea</taxon>
        <taxon>Methanobacteriati</taxon>
        <taxon>Methanobacteriota</taxon>
        <taxon>Stenosarchaea group</taxon>
        <taxon>Halobacteria</taxon>
        <taxon>Halobacteriales</taxon>
        <taxon>Haloferacaceae</taxon>
        <taxon>Haloprofundus</taxon>
    </lineage>
</organism>
<accession>A0A0W1RCU8</accession>
<sequence length="110" mass="12361">MALTPAAGVVELARDDDTVTVGPETKRGEESYEAEYTVSRTEEVSENRTSKLIPEQAFRDARLRNTLPFFEDGVETVRLTSGIDGRRPLFENSAHRNIEYDGEHYEAGPE</sequence>
<feature type="region of interest" description="Disordered" evidence="1">
    <location>
        <begin position="1"/>
        <end position="49"/>
    </location>
</feature>
<keyword evidence="3" id="KW-1185">Reference proteome</keyword>
<name>A0A0W1RCU8_9EURY</name>
<feature type="compositionally biased region" description="Basic and acidic residues" evidence="1">
    <location>
        <begin position="40"/>
        <end position="49"/>
    </location>
</feature>
<reference evidence="2 3" key="1">
    <citation type="submission" date="2015-12" db="EMBL/GenBank/DDBJ databases">
        <title>Haloprofundus marisrubri gen. nov., sp. nov., an extremely halophilic archaeon isolated from the Discovery deep brine-seawater interface in the Red Sea.</title>
        <authorList>
            <person name="Zhang G."/>
            <person name="Stingl U."/>
            <person name="Rashid M."/>
        </authorList>
    </citation>
    <scope>NUCLEOTIDE SEQUENCE [LARGE SCALE GENOMIC DNA]</scope>
    <source>
        <strain evidence="2 3">SB9</strain>
    </source>
</reference>
<comment type="caution">
    <text evidence="2">The sequence shown here is derived from an EMBL/GenBank/DDBJ whole genome shotgun (WGS) entry which is preliminary data.</text>
</comment>
<evidence type="ECO:0000256" key="1">
    <source>
        <dbReference type="SAM" id="MobiDB-lite"/>
    </source>
</evidence>
<protein>
    <submittedName>
        <fullName evidence="2">Uncharacterized protein</fullName>
    </submittedName>
</protein>
<gene>
    <name evidence="2" type="ORF">AUR64_05090</name>
</gene>
<proteinExistence type="predicted"/>